<dbReference type="Proteomes" id="UP000053244">
    <property type="component" value="Unassembled WGS sequence"/>
</dbReference>
<evidence type="ECO:0000313" key="3">
    <source>
        <dbReference type="EMBL" id="KUL30812.1"/>
    </source>
</evidence>
<keyword evidence="1" id="KW-1133">Transmembrane helix</keyword>
<reference evidence="3 4" key="1">
    <citation type="submission" date="2015-10" db="EMBL/GenBank/DDBJ databases">
        <authorList>
            <person name="Gilbert D.G."/>
        </authorList>
    </citation>
    <scope>NUCLEOTIDE SEQUENCE [LARGE SCALE GENOMIC DNA]</scope>
    <source>
        <strain evidence="3 4">NRRL B-16712</strain>
    </source>
</reference>
<dbReference type="EMBL" id="LLZH01000234">
    <property type="protein sequence ID" value="KUL30812.1"/>
    <property type="molecule type" value="Genomic_DNA"/>
</dbReference>
<sequence length="164" mass="16945">MGLQLPGELVTALGWIGLSWPEADEEKLVEMGQAWIDFAGTVGQAVGQAGSAASAVVAGHSGEALQAFQQWWADPDSGPGSLPDYAQAAMLVGTGMIICGAIVLALKIQVIVQLAILAFEVAQAVATAVATFGASLAEIPIFQTITRELVSLLIDQVITELLDA</sequence>
<keyword evidence="4" id="KW-1185">Reference proteome</keyword>
<evidence type="ECO:0000259" key="2">
    <source>
        <dbReference type="Pfam" id="PF25547"/>
    </source>
</evidence>
<feature type="transmembrane region" description="Helical" evidence="1">
    <location>
        <begin position="85"/>
        <end position="106"/>
    </location>
</feature>
<dbReference type="AlphaFoldDB" id="A0A101JPU9"/>
<gene>
    <name evidence="3" type="ORF">ADL15_22860</name>
</gene>
<proteinExistence type="predicted"/>
<keyword evidence="1" id="KW-0812">Transmembrane</keyword>
<evidence type="ECO:0000256" key="1">
    <source>
        <dbReference type="SAM" id="Phobius"/>
    </source>
</evidence>
<evidence type="ECO:0000313" key="4">
    <source>
        <dbReference type="Proteomes" id="UP000053244"/>
    </source>
</evidence>
<dbReference type="InterPro" id="IPR057746">
    <property type="entry name" value="CpnT-like_N"/>
</dbReference>
<dbReference type="Pfam" id="PF25547">
    <property type="entry name" value="WXG100_2"/>
    <property type="match status" value="1"/>
</dbReference>
<name>A0A101JPU9_9ACTN</name>
<organism evidence="3 4">
    <name type="scientific">Actinoplanes awajinensis subsp. mycoplanecinus</name>
    <dbReference type="NCBI Taxonomy" id="135947"/>
    <lineage>
        <taxon>Bacteria</taxon>
        <taxon>Bacillati</taxon>
        <taxon>Actinomycetota</taxon>
        <taxon>Actinomycetes</taxon>
        <taxon>Micromonosporales</taxon>
        <taxon>Micromonosporaceae</taxon>
        <taxon>Actinoplanes</taxon>
    </lineage>
</organism>
<comment type="caution">
    <text evidence="3">The sequence shown here is derived from an EMBL/GenBank/DDBJ whole genome shotgun (WGS) entry which is preliminary data.</text>
</comment>
<accession>A0A101JPU9</accession>
<protein>
    <recommendedName>
        <fullName evidence="2">Outer membrane channel protein CpnT-like N-terminal domain-containing protein</fullName>
    </recommendedName>
</protein>
<feature type="domain" description="Outer membrane channel protein CpnT-like N-terminal" evidence="2">
    <location>
        <begin position="17"/>
        <end position="147"/>
    </location>
</feature>
<dbReference type="OrthoDB" id="2677932at2"/>
<keyword evidence="1" id="KW-0472">Membrane</keyword>
<dbReference type="RefSeq" id="WP_067694748.1">
    <property type="nucleotide sequence ID" value="NZ_LLZH01000234.1"/>
</dbReference>